<dbReference type="EMBL" id="FN554970">
    <property type="protein sequence ID" value="CBH12287.1"/>
    <property type="molecule type" value="Genomic_DNA"/>
</dbReference>
<evidence type="ECO:0000313" key="4">
    <source>
        <dbReference type="Proteomes" id="UP000002316"/>
    </source>
</evidence>
<dbReference type="RefSeq" id="XP_011774568.1">
    <property type="nucleotide sequence ID" value="XM_011776266.1"/>
</dbReference>
<dbReference type="Proteomes" id="UP000002316">
    <property type="component" value="Chromosome 7"/>
</dbReference>
<reference evidence="4" key="1">
    <citation type="journal article" date="2010" name="PLoS Negl. Trop. Dis.">
        <title>The genome sequence of Trypanosoma brucei gambiense, causative agent of chronic human african trypanosomiasis.</title>
        <authorList>
            <person name="Jackson A.P."/>
            <person name="Sanders M."/>
            <person name="Berry A."/>
            <person name="McQuillan J."/>
            <person name="Aslett M.A."/>
            <person name="Quail M.A."/>
            <person name="Chukualim B."/>
            <person name="Capewell P."/>
            <person name="MacLeod A."/>
            <person name="Melville S.E."/>
            <person name="Gibson W."/>
            <person name="Barry J.D."/>
            <person name="Berriman M."/>
            <person name="Hertz-Fowler C."/>
        </authorList>
    </citation>
    <scope>NUCLEOTIDE SEQUENCE [LARGE SCALE GENOMIC DNA]</scope>
    <source>
        <strain evidence="4">MHOM/CI/86/DAL972</strain>
    </source>
</reference>
<dbReference type="GeneID" id="23862405"/>
<evidence type="ECO:0000256" key="2">
    <source>
        <dbReference type="SAM" id="Phobius"/>
    </source>
</evidence>
<proteinExistence type="predicted"/>
<feature type="compositionally biased region" description="Basic and acidic residues" evidence="1">
    <location>
        <begin position="16"/>
        <end position="26"/>
    </location>
</feature>
<accession>C9ZSE9</accession>
<protein>
    <submittedName>
        <fullName evidence="3">Uncharacterized protein</fullName>
    </submittedName>
</protein>
<keyword evidence="2" id="KW-0472">Membrane</keyword>
<dbReference type="KEGG" id="tbg:TbgDal_VII2475"/>
<name>C9ZSE9_TRYB9</name>
<feature type="transmembrane region" description="Helical" evidence="2">
    <location>
        <begin position="50"/>
        <end position="77"/>
    </location>
</feature>
<feature type="region of interest" description="Disordered" evidence="1">
    <location>
        <begin position="1"/>
        <end position="34"/>
    </location>
</feature>
<gene>
    <name evidence="3" type="ORF">TbgDal_VII2475</name>
</gene>
<organism evidence="3 4">
    <name type="scientific">Trypanosoma brucei gambiense (strain MHOM/CI/86/DAL972)</name>
    <dbReference type="NCBI Taxonomy" id="679716"/>
    <lineage>
        <taxon>Eukaryota</taxon>
        <taxon>Discoba</taxon>
        <taxon>Euglenozoa</taxon>
        <taxon>Kinetoplastea</taxon>
        <taxon>Metakinetoplastina</taxon>
        <taxon>Trypanosomatida</taxon>
        <taxon>Trypanosomatidae</taxon>
        <taxon>Trypanosoma</taxon>
    </lineage>
</organism>
<evidence type="ECO:0000256" key="1">
    <source>
        <dbReference type="SAM" id="MobiDB-lite"/>
    </source>
</evidence>
<keyword evidence="2" id="KW-1133">Transmembrane helix</keyword>
<sequence length="136" mass="16173">MKEILKKQKRKRLKLREREHERRSTDPYRQNSTHKQSCSLFLKKKEMMSLLLPLLYFPFEFCSFSPSLLLFTLFFSFQGAAGRGGGRGIHLQISTFTLNAYKTECEAIKKKRREMEGNDVYAYVNFLRPFLFLRMS</sequence>
<keyword evidence="2" id="KW-0812">Transmembrane</keyword>
<evidence type="ECO:0000313" key="3">
    <source>
        <dbReference type="EMBL" id="CBH12287.1"/>
    </source>
</evidence>
<dbReference type="AlphaFoldDB" id="C9ZSE9"/>